<proteinExistence type="inferred from homology"/>
<evidence type="ECO:0000256" key="2">
    <source>
        <dbReference type="ARBA" id="ARBA00022621"/>
    </source>
</evidence>
<evidence type="ECO:0000313" key="6">
    <source>
        <dbReference type="EMBL" id="ABC22455.1"/>
    </source>
</evidence>
<dbReference type="RefSeq" id="WP_011389345.1">
    <property type="nucleotide sequence ID" value="NC_007643.1"/>
</dbReference>
<protein>
    <submittedName>
        <fullName evidence="6">Hemerythrin HHE cation binding region</fullName>
    </submittedName>
</protein>
<dbReference type="InterPro" id="IPR035938">
    <property type="entry name" value="Hemerythrin-like_sf"/>
</dbReference>
<dbReference type="KEGG" id="rru:Rru_A1655"/>
<dbReference type="EnsemblBacteria" id="ABC22455">
    <property type="protein sequence ID" value="ABC22455"/>
    <property type="gene ID" value="Rru_A1655"/>
</dbReference>
<dbReference type="InterPro" id="IPR012312">
    <property type="entry name" value="Hemerythrin-like"/>
</dbReference>
<gene>
    <name evidence="6" type="ordered locus">Rru_A1655</name>
</gene>
<accession>Q2RTU0</accession>
<dbReference type="PANTHER" id="PTHR37164">
    <property type="entry name" value="BACTERIOHEMERYTHRIN"/>
    <property type="match status" value="1"/>
</dbReference>
<dbReference type="InterPro" id="IPR012827">
    <property type="entry name" value="Hemerythrin_metal-bd"/>
</dbReference>
<dbReference type="PhylomeDB" id="Q2RTU0"/>
<evidence type="ECO:0000256" key="1">
    <source>
        <dbReference type="ARBA" id="ARBA00010587"/>
    </source>
</evidence>
<dbReference type="PATRIC" id="fig|269796.9.peg.1731"/>
<dbReference type="Pfam" id="PF01814">
    <property type="entry name" value="Hemerythrin"/>
    <property type="match status" value="1"/>
</dbReference>
<evidence type="ECO:0000259" key="5">
    <source>
        <dbReference type="Pfam" id="PF01814"/>
    </source>
</evidence>
<keyword evidence="4" id="KW-0408">Iron</keyword>
<dbReference type="SUPFAM" id="SSF47188">
    <property type="entry name" value="Hemerythrin-like"/>
    <property type="match status" value="1"/>
</dbReference>
<keyword evidence="2" id="KW-0813">Transport</keyword>
<reference evidence="6 7" key="1">
    <citation type="journal article" date="2011" name="Stand. Genomic Sci.">
        <title>Complete genome sequence of Rhodospirillum rubrum type strain (S1).</title>
        <authorList>
            <person name="Munk A.C."/>
            <person name="Copeland A."/>
            <person name="Lucas S."/>
            <person name="Lapidus A."/>
            <person name="Del Rio T.G."/>
            <person name="Barry K."/>
            <person name="Detter J.C."/>
            <person name="Hammon N."/>
            <person name="Israni S."/>
            <person name="Pitluck S."/>
            <person name="Brettin T."/>
            <person name="Bruce D."/>
            <person name="Han C."/>
            <person name="Tapia R."/>
            <person name="Gilna P."/>
            <person name="Schmutz J."/>
            <person name="Larimer F."/>
            <person name="Land M."/>
            <person name="Kyrpides N.C."/>
            <person name="Mavromatis K."/>
            <person name="Richardson P."/>
            <person name="Rohde M."/>
            <person name="Goker M."/>
            <person name="Klenk H.P."/>
            <person name="Zhang Y."/>
            <person name="Roberts G.P."/>
            <person name="Reslewic S."/>
            <person name="Schwartz D.C."/>
        </authorList>
    </citation>
    <scope>NUCLEOTIDE SEQUENCE [LARGE SCALE GENOMIC DNA]</scope>
    <source>
        <strain evidence="7">ATCC 11170 / ATH 1.1.1 / DSM 467 / LMG 4362 / NCIMB 8255 / S1</strain>
    </source>
</reference>
<name>Q2RTU0_RHORT</name>
<dbReference type="Proteomes" id="UP000001929">
    <property type="component" value="Chromosome"/>
</dbReference>
<dbReference type="InterPro" id="IPR016131">
    <property type="entry name" value="Haemerythrin_Fe_BS"/>
</dbReference>
<evidence type="ECO:0000256" key="3">
    <source>
        <dbReference type="ARBA" id="ARBA00022723"/>
    </source>
</evidence>
<organism evidence="6 7">
    <name type="scientific">Rhodospirillum rubrum (strain ATCC 11170 / ATH 1.1.1 / DSM 467 / LMG 4362 / NCIMB 8255 / S1)</name>
    <dbReference type="NCBI Taxonomy" id="269796"/>
    <lineage>
        <taxon>Bacteria</taxon>
        <taxon>Pseudomonadati</taxon>
        <taxon>Pseudomonadota</taxon>
        <taxon>Alphaproteobacteria</taxon>
        <taxon>Rhodospirillales</taxon>
        <taxon>Rhodospirillaceae</taxon>
        <taxon>Rhodospirillum</taxon>
    </lineage>
</organism>
<dbReference type="PROSITE" id="PS00550">
    <property type="entry name" value="HEMERYTHRINS"/>
    <property type="match status" value="1"/>
</dbReference>
<dbReference type="PANTHER" id="PTHR37164:SF1">
    <property type="entry name" value="BACTERIOHEMERYTHRIN"/>
    <property type="match status" value="1"/>
</dbReference>
<dbReference type="HOGENOM" id="CLU_086902_3_1_5"/>
<comment type="similarity">
    <text evidence="1">Belongs to the hemerythrin family.</text>
</comment>
<evidence type="ECO:0000256" key="4">
    <source>
        <dbReference type="ARBA" id="ARBA00023004"/>
    </source>
</evidence>
<dbReference type="EMBL" id="CP000230">
    <property type="protein sequence ID" value="ABC22455.1"/>
    <property type="molecule type" value="Genomic_DNA"/>
</dbReference>
<dbReference type="GO" id="GO:0005344">
    <property type="term" value="F:oxygen carrier activity"/>
    <property type="evidence" value="ECO:0007669"/>
    <property type="project" value="UniProtKB-KW"/>
</dbReference>
<dbReference type="InterPro" id="IPR050669">
    <property type="entry name" value="Hemerythrin"/>
</dbReference>
<dbReference type="GO" id="GO:0046872">
    <property type="term" value="F:metal ion binding"/>
    <property type="evidence" value="ECO:0007669"/>
    <property type="project" value="UniProtKB-KW"/>
</dbReference>
<dbReference type="eggNOG" id="COG2703">
    <property type="taxonomic scope" value="Bacteria"/>
</dbReference>
<dbReference type="NCBIfam" id="NF033749">
    <property type="entry name" value="bact_hemeryth"/>
    <property type="match status" value="1"/>
</dbReference>
<evidence type="ECO:0000313" key="7">
    <source>
        <dbReference type="Proteomes" id="UP000001929"/>
    </source>
</evidence>
<dbReference type="NCBIfam" id="TIGR02481">
    <property type="entry name" value="hemeryth_dom"/>
    <property type="match status" value="1"/>
</dbReference>
<keyword evidence="7" id="KW-1185">Reference proteome</keyword>
<sequence>MVEITWSEKMSVGNSALDWDHKTLLDLLNRFHGVAAGQVNPSEVPALFTELVRYTEYHFQIEERLMRLAGYAELDKHKEMHAALVSRLLAFQSQYLEAPERFNFTAMADFLSDWLVRHILREDMKMGEVLQSVAKTITRRSAPSTSSS</sequence>
<keyword evidence="2" id="KW-0561">Oxygen transport</keyword>
<dbReference type="CDD" id="cd12107">
    <property type="entry name" value="Hemerythrin"/>
    <property type="match status" value="1"/>
</dbReference>
<keyword evidence="3" id="KW-0479">Metal-binding</keyword>
<dbReference type="Gene3D" id="1.20.120.50">
    <property type="entry name" value="Hemerythrin-like"/>
    <property type="match status" value="1"/>
</dbReference>
<feature type="domain" description="Hemerythrin-like" evidence="5">
    <location>
        <begin position="15"/>
        <end position="127"/>
    </location>
</feature>
<dbReference type="AlphaFoldDB" id="Q2RTU0"/>